<dbReference type="EMBL" id="LN890962">
    <property type="protein sequence ID" value="CUS14121.1"/>
    <property type="molecule type" value="Genomic_DNA"/>
</dbReference>
<dbReference type="AlphaFoldDB" id="A0A292Q4U7"/>
<feature type="compositionally biased region" description="Polar residues" evidence="1">
    <location>
        <begin position="45"/>
        <end position="55"/>
    </location>
</feature>
<evidence type="ECO:0000256" key="1">
    <source>
        <dbReference type="SAM" id="MobiDB-lite"/>
    </source>
</evidence>
<gene>
    <name evidence="2" type="ORF">GSTUAT00001851001</name>
</gene>
<organism evidence="2 3">
    <name type="scientific">Tuber aestivum</name>
    <name type="common">summer truffle</name>
    <dbReference type="NCBI Taxonomy" id="59557"/>
    <lineage>
        <taxon>Eukaryota</taxon>
        <taxon>Fungi</taxon>
        <taxon>Dikarya</taxon>
        <taxon>Ascomycota</taxon>
        <taxon>Pezizomycotina</taxon>
        <taxon>Pezizomycetes</taxon>
        <taxon>Pezizales</taxon>
        <taxon>Tuberaceae</taxon>
        <taxon>Tuber</taxon>
    </lineage>
</organism>
<reference evidence="2" key="1">
    <citation type="submission" date="2015-10" db="EMBL/GenBank/DDBJ databases">
        <authorList>
            <person name="Regsiter A."/>
            <person name="william w."/>
        </authorList>
    </citation>
    <scope>NUCLEOTIDE SEQUENCE</scope>
    <source>
        <strain evidence="2">Montdore</strain>
    </source>
</reference>
<protein>
    <submittedName>
        <fullName evidence="2">Uncharacterized protein</fullName>
    </submittedName>
</protein>
<feature type="compositionally biased region" description="Basic and acidic residues" evidence="1">
    <location>
        <begin position="67"/>
        <end position="77"/>
    </location>
</feature>
<sequence>MLQKQISNTLIRSSTTLLARAATQQTRSYNGHPAPYATEKKHGSDVQSEQSQSGMTEKAESSMFTEAHGRKEPEQEFKNAPGPITGRQDEWGGSMPFPYYAPPVWNSFGTFVGV</sequence>
<evidence type="ECO:0000313" key="2">
    <source>
        <dbReference type="EMBL" id="CUS14121.1"/>
    </source>
</evidence>
<keyword evidence="3" id="KW-1185">Reference proteome</keyword>
<dbReference type="Proteomes" id="UP001412239">
    <property type="component" value="Unassembled WGS sequence"/>
</dbReference>
<feature type="region of interest" description="Disordered" evidence="1">
    <location>
        <begin position="22"/>
        <end position="90"/>
    </location>
</feature>
<accession>A0A292Q4U7</accession>
<proteinExistence type="predicted"/>
<name>A0A292Q4U7_9PEZI</name>
<evidence type="ECO:0000313" key="3">
    <source>
        <dbReference type="Proteomes" id="UP001412239"/>
    </source>
</evidence>